<dbReference type="Proteomes" id="UP000235786">
    <property type="component" value="Unassembled WGS sequence"/>
</dbReference>
<evidence type="ECO:0000313" key="2">
    <source>
        <dbReference type="Proteomes" id="UP000235786"/>
    </source>
</evidence>
<dbReference type="OrthoDB" id="3983163at2759"/>
<protein>
    <submittedName>
        <fullName evidence="1">Uncharacterized protein</fullName>
    </submittedName>
</protein>
<keyword evidence="2" id="KW-1185">Reference proteome</keyword>
<name>A0A2J6S333_HYAVF</name>
<organism evidence="1 2">
    <name type="scientific">Hyaloscypha variabilis (strain UAMH 11265 / GT02V1 / F)</name>
    <name type="common">Meliniomyces variabilis</name>
    <dbReference type="NCBI Taxonomy" id="1149755"/>
    <lineage>
        <taxon>Eukaryota</taxon>
        <taxon>Fungi</taxon>
        <taxon>Dikarya</taxon>
        <taxon>Ascomycota</taxon>
        <taxon>Pezizomycotina</taxon>
        <taxon>Leotiomycetes</taxon>
        <taxon>Helotiales</taxon>
        <taxon>Hyaloscyphaceae</taxon>
        <taxon>Hyaloscypha</taxon>
        <taxon>Hyaloscypha variabilis</taxon>
    </lineage>
</organism>
<dbReference type="EMBL" id="KZ613940">
    <property type="protein sequence ID" value="PMD45190.1"/>
    <property type="molecule type" value="Genomic_DNA"/>
</dbReference>
<accession>A0A2J6S333</accession>
<sequence length="90" mass="10496">MAPFVETWPARELEFRSQVSLQGNKRKGFDGDLKGCELLEMLQYKCEVERPVTKESVTRCWPIERMFRRCADQKGSFMVETTAWEGKKGC</sequence>
<dbReference type="Pfam" id="PF11093">
    <property type="entry name" value="Mitochondr_Som1"/>
    <property type="match status" value="1"/>
</dbReference>
<gene>
    <name evidence="1" type="ORF">L207DRAFT_419682</name>
</gene>
<evidence type="ECO:0000313" key="1">
    <source>
        <dbReference type="EMBL" id="PMD45190.1"/>
    </source>
</evidence>
<proteinExistence type="predicted"/>
<dbReference type="GO" id="GO:0042720">
    <property type="term" value="C:mitochondrial inner membrane peptidase complex"/>
    <property type="evidence" value="ECO:0007669"/>
    <property type="project" value="InterPro"/>
</dbReference>
<dbReference type="InterPro" id="IPR024645">
    <property type="entry name" value="Mitochondr_Som1"/>
</dbReference>
<reference evidence="1 2" key="1">
    <citation type="submission" date="2016-04" db="EMBL/GenBank/DDBJ databases">
        <title>A degradative enzymes factory behind the ericoid mycorrhizal symbiosis.</title>
        <authorList>
            <consortium name="DOE Joint Genome Institute"/>
            <person name="Martino E."/>
            <person name="Morin E."/>
            <person name="Grelet G."/>
            <person name="Kuo A."/>
            <person name="Kohler A."/>
            <person name="Daghino S."/>
            <person name="Barry K."/>
            <person name="Choi C."/>
            <person name="Cichocki N."/>
            <person name="Clum A."/>
            <person name="Copeland A."/>
            <person name="Hainaut M."/>
            <person name="Haridas S."/>
            <person name="Labutti K."/>
            <person name="Lindquist E."/>
            <person name="Lipzen A."/>
            <person name="Khouja H.-R."/>
            <person name="Murat C."/>
            <person name="Ohm R."/>
            <person name="Olson A."/>
            <person name="Spatafora J."/>
            <person name="Veneault-Fourrey C."/>
            <person name="Henrissat B."/>
            <person name="Grigoriev I."/>
            <person name="Martin F."/>
            <person name="Perotto S."/>
        </authorList>
    </citation>
    <scope>NUCLEOTIDE SEQUENCE [LARGE SCALE GENOMIC DNA]</scope>
    <source>
        <strain evidence="1 2">F</strain>
    </source>
</reference>
<dbReference type="AlphaFoldDB" id="A0A2J6S333"/>